<feature type="repeat" description="PPR" evidence="2">
    <location>
        <begin position="152"/>
        <end position="186"/>
    </location>
</feature>
<evidence type="ECO:0000256" key="2">
    <source>
        <dbReference type="PROSITE-ProRule" id="PRU00708"/>
    </source>
</evidence>
<gene>
    <name evidence="3" type="ORF">HHK36_029696</name>
</gene>
<dbReference type="Pfam" id="PF01535">
    <property type="entry name" value="PPR"/>
    <property type="match status" value="1"/>
</dbReference>
<dbReference type="PANTHER" id="PTHR47934:SF6">
    <property type="entry name" value="MITOCHONDRIAL GROUP I INTRON SPLICING FACTOR CCM1-RELATED"/>
    <property type="match status" value="1"/>
</dbReference>
<dbReference type="OrthoDB" id="185373at2759"/>
<reference evidence="3 4" key="1">
    <citation type="submission" date="2020-04" db="EMBL/GenBank/DDBJ databases">
        <title>Plant Genome Project.</title>
        <authorList>
            <person name="Zhang R.-G."/>
        </authorList>
    </citation>
    <scope>NUCLEOTIDE SEQUENCE [LARGE SCALE GENOMIC DNA]</scope>
    <source>
        <strain evidence="3">YNK0</strain>
        <tissue evidence="3">Leaf</tissue>
    </source>
</reference>
<dbReference type="GO" id="GO:0007005">
    <property type="term" value="P:mitochondrion organization"/>
    <property type="evidence" value="ECO:0007669"/>
    <property type="project" value="TreeGrafter"/>
</dbReference>
<protein>
    <recommendedName>
        <fullName evidence="5">Pentatricopeptide repeat-containing protein</fullName>
    </recommendedName>
</protein>
<evidence type="ECO:0008006" key="5">
    <source>
        <dbReference type="Google" id="ProtNLM"/>
    </source>
</evidence>
<dbReference type="PANTHER" id="PTHR47934">
    <property type="entry name" value="PENTATRICOPEPTIDE REPEAT-CONTAINING PROTEIN PET309, MITOCHONDRIAL"/>
    <property type="match status" value="1"/>
</dbReference>
<comment type="caution">
    <text evidence="3">The sequence shown here is derived from an EMBL/GenBank/DDBJ whole genome shotgun (WGS) entry which is preliminary data.</text>
</comment>
<dbReference type="Gene3D" id="1.25.40.10">
    <property type="entry name" value="Tetratricopeptide repeat domain"/>
    <property type="match status" value="2"/>
</dbReference>
<dbReference type="InterPro" id="IPR002885">
    <property type="entry name" value="PPR_rpt"/>
</dbReference>
<feature type="repeat" description="PPR" evidence="2">
    <location>
        <begin position="269"/>
        <end position="303"/>
    </location>
</feature>
<dbReference type="GO" id="GO:0005739">
    <property type="term" value="C:mitochondrion"/>
    <property type="evidence" value="ECO:0007669"/>
    <property type="project" value="TreeGrafter"/>
</dbReference>
<proteinExistence type="predicted"/>
<keyword evidence="4" id="KW-1185">Reference proteome</keyword>
<dbReference type="GO" id="GO:0006396">
    <property type="term" value="P:RNA processing"/>
    <property type="evidence" value="ECO:0007669"/>
    <property type="project" value="TreeGrafter"/>
</dbReference>
<dbReference type="PROSITE" id="PS51375">
    <property type="entry name" value="PPR"/>
    <property type="match status" value="3"/>
</dbReference>
<dbReference type="Pfam" id="PF13812">
    <property type="entry name" value="PPR_3"/>
    <property type="match status" value="2"/>
</dbReference>
<keyword evidence="1" id="KW-0677">Repeat</keyword>
<sequence length="317" mass="35869">MRQEGFQLHLVIYNALLGVCASWVTHSYLVETFGKLGKLEKVSELLEEMESQGNFPDIASYNVVLEGYARYDDVQDFFLEMKVSNTKLDADAYNILIHEGYMKAASTKAYTGVVEANGQVVLYEEALVAFDTMHVAFNTMHKRMGESGVARNMDSFDVEIEAFGKGGHVKEDVKVYVNMEKAGCDPNEQTLEAILSVYSAGLVDESKEHFQEIKASGILPSGMCYHMLMAVYAESDRWDDAYELQDEMITNKMVTYVFEKFNSKGCNLGLRFYNALLEALWWLGQKERAERVLNEATKLGLSPELLRKSKLLWSVDV</sequence>
<evidence type="ECO:0000313" key="4">
    <source>
        <dbReference type="Proteomes" id="UP000655225"/>
    </source>
</evidence>
<dbReference type="EMBL" id="JABCRI010000023">
    <property type="protein sequence ID" value="KAF8378357.1"/>
    <property type="molecule type" value="Genomic_DNA"/>
</dbReference>
<evidence type="ECO:0000313" key="3">
    <source>
        <dbReference type="EMBL" id="KAF8378357.1"/>
    </source>
</evidence>
<dbReference type="InterPro" id="IPR011990">
    <property type="entry name" value="TPR-like_helical_dom_sf"/>
</dbReference>
<dbReference type="GO" id="GO:0003729">
    <property type="term" value="F:mRNA binding"/>
    <property type="evidence" value="ECO:0007669"/>
    <property type="project" value="TreeGrafter"/>
</dbReference>
<organism evidence="3 4">
    <name type="scientific">Tetracentron sinense</name>
    <name type="common">Spur-leaf</name>
    <dbReference type="NCBI Taxonomy" id="13715"/>
    <lineage>
        <taxon>Eukaryota</taxon>
        <taxon>Viridiplantae</taxon>
        <taxon>Streptophyta</taxon>
        <taxon>Embryophyta</taxon>
        <taxon>Tracheophyta</taxon>
        <taxon>Spermatophyta</taxon>
        <taxon>Magnoliopsida</taxon>
        <taxon>Trochodendrales</taxon>
        <taxon>Trochodendraceae</taxon>
        <taxon>Tetracentron</taxon>
    </lineage>
</organism>
<feature type="repeat" description="PPR" evidence="2">
    <location>
        <begin position="22"/>
        <end position="56"/>
    </location>
</feature>
<dbReference type="AlphaFoldDB" id="A0A835CZV2"/>
<dbReference type="Proteomes" id="UP000655225">
    <property type="component" value="Unassembled WGS sequence"/>
</dbReference>
<accession>A0A835CZV2</accession>
<evidence type="ECO:0000256" key="1">
    <source>
        <dbReference type="ARBA" id="ARBA00022737"/>
    </source>
</evidence>
<name>A0A835CZV2_TETSI</name>
<dbReference type="NCBIfam" id="TIGR00756">
    <property type="entry name" value="PPR"/>
    <property type="match status" value="2"/>
</dbReference>
<dbReference type="InterPro" id="IPR051114">
    <property type="entry name" value="Mito_RNA_Proc_CCM1"/>
</dbReference>